<gene>
    <name evidence="1" type="ORF">Sango_1743900</name>
</gene>
<dbReference type="Proteomes" id="UP001289374">
    <property type="component" value="Unassembled WGS sequence"/>
</dbReference>
<evidence type="ECO:0000313" key="1">
    <source>
        <dbReference type="EMBL" id="KAK4395896.1"/>
    </source>
</evidence>
<protein>
    <submittedName>
        <fullName evidence="1">Retrovirus-related Pol polyprotein from transposon TNT 1-94</fullName>
    </submittedName>
</protein>
<name>A0AAE1WMB0_9LAMI</name>
<evidence type="ECO:0000313" key="2">
    <source>
        <dbReference type="Proteomes" id="UP001289374"/>
    </source>
</evidence>
<keyword evidence="2" id="KW-1185">Reference proteome</keyword>
<organism evidence="1 2">
    <name type="scientific">Sesamum angolense</name>
    <dbReference type="NCBI Taxonomy" id="2727404"/>
    <lineage>
        <taxon>Eukaryota</taxon>
        <taxon>Viridiplantae</taxon>
        <taxon>Streptophyta</taxon>
        <taxon>Embryophyta</taxon>
        <taxon>Tracheophyta</taxon>
        <taxon>Spermatophyta</taxon>
        <taxon>Magnoliopsida</taxon>
        <taxon>eudicotyledons</taxon>
        <taxon>Gunneridae</taxon>
        <taxon>Pentapetalae</taxon>
        <taxon>asterids</taxon>
        <taxon>lamiids</taxon>
        <taxon>Lamiales</taxon>
        <taxon>Pedaliaceae</taxon>
        <taxon>Sesamum</taxon>
    </lineage>
</organism>
<reference evidence="1" key="2">
    <citation type="journal article" date="2024" name="Plant">
        <title>Genomic evolution and insights into agronomic trait innovations of Sesamum species.</title>
        <authorList>
            <person name="Miao H."/>
            <person name="Wang L."/>
            <person name="Qu L."/>
            <person name="Liu H."/>
            <person name="Sun Y."/>
            <person name="Le M."/>
            <person name="Wang Q."/>
            <person name="Wei S."/>
            <person name="Zheng Y."/>
            <person name="Lin W."/>
            <person name="Duan Y."/>
            <person name="Cao H."/>
            <person name="Xiong S."/>
            <person name="Wang X."/>
            <person name="Wei L."/>
            <person name="Li C."/>
            <person name="Ma Q."/>
            <person name="Ju M."/>
            <person name="Zhao R."/>
            <person name="Li G."/>
            <person name="Mu C."/>
            <person name="Tian Q."/>
            <person name="Mei H."/>
            <person name="Zhang T."/>
            <person name="Gao T."/>
            <person name="Zhang H."/>
        </authorList>
    </citation>
    <scope>NUCLEOTIDE SEQUENCE</scope>
    <source>
        <strain evidence="1">K16</strain>
    </source>
</reference>
<dbReference type="AlphaFoldDB" id="A0AAE1WMB0"/>
<dbReference type="EMBL" id="JACGWL010000009">
    <property type="protein sequence ID" value="KAK4395896.1"/>
    <property type="molecule type" value="Genomic_DNA"/>
</dbReference>
<reference evidence="1" key="1">
    <citation type="submission" date="2020-06" db="EMBL/GenBank/DDBJ databases">
        <authorList>
            <person name="Li T."/>
            <person name="Hu X."/>
            <person name="Zhang T."/>
            <person name="Song X."/>
            <person name="Zhang H."/>
            <person name="Dai N."/>
            <person name="Sheng W."/>
            <person name="Hou X."/>
            <person name="Wei L."/>
        </authorList>
    </citation>
    <scope>NUCLEOTIDE SEQUENCE</scope>
    <source>
        <strain evidence="1">K16</strain>
        <tissue evidence="1">Leaf</tissue>
    </source>
</reference>
<sequence>MESSWNITTEWQGRKEGYALETAAKLLNMVPSKTVPQTPYEIWHVKPALHPTMFLEFDFTEDNRRDEVLLEETSEVPQQNDAISFEAIISTYIVPVLPRSTREPRPPDRYELMGLARQLDNDPRTYGEAIDINLGKWLEALRFEMDSMGSNQVWTLVDHQKVLNLLDANGTNTRFNEIIWGYDFIKSEFDPCAYKKISRSTVAYIVLYVDNIMLIGTNVKMLGDIKEWLSTQYSMNNCTSSDIAYALSMTSRHQICAGKTHWSVVKLILKYLKRTKNMFLIHGGGELILENYSDASFHSDYDEAKF</sequence>
<accession>A0AAE1WMB0</accession>
<comment type="caution">
    <text evidence="1">The sequence shown here is derived from an EMBL/GenBank/DDBJ whole genome shotgun (WGS) entry which is preliminary data.</text>
</comment>
<proteinExistence type="predicted"/>